<gene>
    <name evidence="3" type="ORF">CSUI_005380</name>
</gene>
<dbReference type="GeneID" id="94428767"/>
<protein>
    <recommendedName>
        <fullName evidence="5">Transmembrane protein</fullName>
    </recommendedName>
</protein>
<keyword evidence="2" id="KW-0472">Membrane</keyword>
<dbReference type="EMBL" id="MIGC01002602">
    <property type="protein sequence ID" value="PHJ20786.1"/>
    <property type="molecule type" value="Genomic_DNA"/>
</dbReference>
<sequence length="674" mass="74498">MRAHFRAAKGQCGFEVAPSCGLTRLFQWPSHLFLADACLVFLLLAALWMQPVKTVARALAAPRAPSFSFYGLRSHSSRSRNGFHLGQNKDLFANLVEGRQHAFTRIDEFVALPSPAQAPLMSGRMEKASRQLQCVRRPESFQSKPSFLFRAFCCPRIGLMRSQYSASLYTRGGCKRGSNFSVESSQCDVKTRRAPVHKSRDQKPTALGAAACPLLNVVDFSRLRTPPLTAEELLSSQEQTNSISLQIHASSVAASLAAGCKDEQRTGKSRADCRLDNVGMKATFQADKEGTQISMSSVANLRNYRALLFYTSWDSRSQALVKTLADLARISSPLQDCERGNRKLTGERATGALIKDQIDGRPDTGAKDTDGAKADEDLRTRSEMAGSIPGRKEMGAGEVGGEAQGLEDILSSCVPSWLPITGVRVYNSLVVASGRRALQKQTRMLTNLRQLRHHERALNLMVREGVSYGAGLLPALQIWRKDSGSHCGTEDSLLSARPAFVFNLESLNVSDKSALDGKYESRAGAMRNSNLKTDITTRWQKVLDVRGVGPVRLAELAGYDATAWREEEALLLQRALLKRRTGPGEANKETGCKESGDILSRGIGGFASGLPYQAAVREDLRTWLFQISTLYQYHALQILLKRLRYAEDEFPEFEEFNIRKFNPRIAKLKGLLKD</sequence>
<dbReference type="AlphaFoldDB" id="A0A2C6KY78"/>
<feature type="transmembrane region" description="Helical" evidence="2">
    <location>
        <begin position="32"/>
        <end position="49"/>
    </location>
</feature>
<keyword evidence="2" id="KW-0812">Transmembrane</keyword>
<comment type="caution">
    <text evidence="3">The sequence shown here is derived from an EMBL/GenBank/DDBJ whole genome shotgun (WGS) entry which is preliminary data.</text>
</comment>
<accession>A0A2C6KY78</accession>
<proteinExistence type="predicted"/>
<dbReference type="VEuPathDB" id="ToxoDB:CSUI_005380"/>
<organism evidence="3 4">
    <name type="scientific">Cystoisospora suis</name>
    <dbReference type="NCBI Taxonomy" id="483139"/>
    <lineage>
        <taxon>Eukaryota</taxon>
        <taxon>Sar</taxon>
        <taxon>Alveolata</taxon>
        <taxon>Apicomplexa</taxon>
        <taxon>Conoidasida</taxon>
        <taxon>Coccidia</taxon>
        <taxon>Eucoccidiorida</taxon>
        <taxon>Eimeriorina</taxon>
        <taxon>Sarcocystidae</taxon>
        <taxon>Cystoisospora</taxon>
    </lineage>
</organism>
<evidence type="ECO:0000256" key="1">
    <source>
        <dbReference type="SAM" id="MobiDB-lite"/>
    </source>
</evidence>
<reference evidence="3 4" key="1">
    <citation type="journal article" date="2017" name="Int. J. Parasitol.">
        <title>The genome of the protozoan parasite Cystoisospora suis and a reverse vaccinology approach to identify vaccine candidates.</title>
        <authorList>
            <person name="Palmieri N."/>
            <person name="Shrestha A."/>
            <person name="Ruttkowski B."/>
            <person name="Beck T."/>
            <person name="Vogl C."/>
            <person name="Tomley F."/>
            <person name="Blake D.P."/>
            <person name="Joachim A."/>
        </authorList>
    </citation>
    <scope>NUCLEOTIDE SEQUENCE [LARGE SCALE GENOMIC DNA]</scope>
    <source>
        <strain evidence="3 4">Wien I</strain>
    </source>
</reference>
<dbReference type="OrthoDB" id="347659at2759"/>
<evidence type="ECO:0008006" key="5">
    <source>
        <dbReference type="Google" id="ProtNLM"/>
    </source>
</evidence>
<dbReference type="Proteomes" id="UP000221165">
    <property type="component" value="Unassembled WGS sequence"/>
</dbReference>
<dbReference type="RefSeq" id="XP_067922472.1">
    <property type="nucleotide sequence ID" value="XM_068065556.1"/>
</dbReference>
<evidence type="ECO:0000256" key="2">
    <source>
        <dbReference type="SAM" id="Phobius"/>
    </source>
</evidence>
<name>A0A2C6KY78_9APIC</name>
<keyword evidence="4" id="KW-1185">Reference proteome</keyword>
<evidence type="ECO:0000313" key="3">
    <source>
        <dbReference type="EMBL" id="PHJ20786.1"/>
    </source>
</evidence>
<keyword evidence="2" id="KW-1133">Transmembrane helix</keyword>
<evidence type="ECO:0000313" key="4">
    <source>
        <dbReference type="Proteomes" id="UP000221165"/>
    </source>
</evidence>
<feature type="compositionally biased region" description="Basic and acidic residues" evidence="1">
    <location>
        <begin position="356"/>
        <end position="382"/>
    </location>
</feature>
<feature type="region of interest" description="Disordered" evidence="1">
    <location>
        <begin position="356"/>
        <end position="396"/>
    </location>
</feature>